<dbReference type="Proteomes" id="UP000054937">
    <property type="component" value="Unassembled WGS sequence"/>
</dbReference>
<evidence type="ECO:0000256" key="1">
    <source>
        <dbReference type="SAM" id="Coils"/>
    </source>
</evidence>
<evidence type="ECO:0000313" key="3">
    <source>
        <dbReference type="EMBL" id="KRX00080.1"/>
    </source>
</evidence>
<dbReference type="InParanoid" id="A0A0V0QD71"/>
<name>A0A0V0QD71_PSEPJ</name>
<organism evidence="3 4">
    <name type="scientific">Pseudocohnilembus persalinus</name>
    <name type="common">Ciliate</name>
    <dbReference type="NCBI Taxonomy" id="266149"/>
    <lineage>
        <taxon>Eukaryota</taxon>
        <taxon>Sar</taxon>
        <taxon>Alveolata</taxon>
        <taxon>Ciliophora</taxon>
        <taxon>Intramacronucleata</taxon>
        <taxon>Oligohymenophorea</taxon>
        <taxon>Scuticociliatia</taxon>
        <taxon>Philasterida</taxon>
        <taxon>Pseudocohnilembidae</taxon>
        <taxon>Pseudocohnilembus</taxon>
    </lineage>
</organism>
<dbReference type="AlphaFoldDB" id="A0A0V0QD71"/>
<evidence type="ECO:0000313" key="4">
    <source>
        <dbReference type="Proteomes" id="UP000054937"/>
    </source>
</evidence>
<sequence>MIQSYETYSFLNEEKNPWVKNKKNSINLIEYDNFSKNIYYFQQIQEKDQQGVQKYQNKLYIIDPQGKNIYNLDVKFCDKTLEKNFSDEKMIGMKINMKNLNHIVFFNKNMCFAVFNQNIQNYYRQSRINAIEVIVPFMQKNSFQKENECDEISDVKFNSCGEYDMFGVQTKHGKFYVYSIGDLENARLSQNFDQLADICFGANNKDLIEKQCFYILKKNGDNLSLDEQEQEEDFQVFMIDYLHFDVKKENKNLDQECNQNNMPAFLGSQEDSYYFLFQNCLYLADFQWLSKLDEILYNRKEEELEQYFDTEANKSNLKIVSDFQEQAEINRNQFDVNNKQNNDGKNDNQLKKKDEESQESKLFQPTSAKFAKILEHSLLIYDNDGIFWSFDIELTKGFVSFQQYFKKLQQKYQIIQQIQDEMELKKEEQKKNLQLQLNEKNKHLDTQIIDQINKSNEIDMILDFNQKLLKNVERVKGEFGDLWEKYGFIKKSFEPFIKMVQGHTDEIDNTYLKEFEKMSLNQQKIVNTSDQIQQILFKLLEKSQKKDALQGNRLLNNSYNSNNNEIESRNLRLCTLQNMKKKLSETKEFLVELKKKQEIYEKERKEFFESQKDLNIKNFKISQEDKEKVFSVIANNKKVIAFLDEIYNQLLQKKKKEQQQSEVLKCQSSQF</sequence>
<evidence type="ECO:0000256" key="2">
    <source>
        <dbReference type="SAM" id="MobiDB-lite"/>
    </source>
</evidence>
<keyword evidence="1" id="KW-0175">Coiled coil</keyword>
<feature type="coiled-coil region" evidence="1">
    <location>
        <begin position="640"/>
        <end position="667"/>
    </location>
</feature>
<gene>
    <name evidence="3" type="ORF">PPERSA_07277</name>
</gene>
<dbReference type="EMBL" id="LDAU01000196">
    <property type="protein sequence ID" value="KRX00080.1"/>
    <property type="molecule type" value="Genomic_DNA"/>
</dbReference>
<feature type="coiled-coil region" evidence="1">
    <location>
        <begin position="408"/>
        <end position="439"/>
    </location>
</feature>
<accession>A0A0V0QD71</accession>
<keyword evidence="4" id="KW-1185">Reference proteome</keyword>
<proteinExistence type="predicted"/>
<comment type="caution">
    <text evidence="3">The sequence shown here is derived from an EMBL/GenBank/DDBJ whole genome shotgun (WGS) entry which is preliminary data.</text>
</comment>
<protein>
    <submittedName>
        <fullName evidence="3">Uncharacterized protein</fullName>
    </submittedName>
</protein>
<reference evidence="3 4" key="1">
    <citation type="journal article" date="2015" name="Sci. Rep.">
        <title>Genome of the facultative scuticociliatosis pathogen Pseudocohnilembus persalinus provides insight into its virulence through horizontal gene transfer.</title>
        <authorList>
            <person name="Xiong J."/>
            <person name="Wang G."/>
            <person name="Cheng J."/>
            <person name="Tian M."/>
            <person name="Pan X."/>
            <person name="Warren A."/>
            <person name="Jiang C."/>
            <person name="Yuan D."/>
            <person name="Miao W."/>
        </authorList>
    </citation>
    <scope>NUCLEOTIDE SEQUENCE [LARGE SCALE GENOMIC DNA]</scope>
    <source>
        <strain evidence="3">36N120E</strain>
    </source>
</reference>
<feature type="compositionally biased region" description="Basic and acidic residues" evidence="2">
    <location>
        <begin position="342"/>
        <end position="359"/>
    </location>
</feature>
<feature type="region of interest" description="Disordered" evidence="2">
    <location>
        <begin position="332"/>
        <end position="361"/>
    </location>
</feature>